<evidence type="ECO:0000259" key="5">
    <source>
        <dbReference type="PROSITE" id="PS50014"/>
    </source>
</evidence>
<name>A0ABM3H2X0_9MYRT</name>
<feature type="region of interest" description="Disordered" evidence="4">
    <location>
        <begin position="543"/>
        <end position="627"/>
    </location>
</feature>
<proteinExistence type="predicted"/>
<reference evidence="7" key="2">
    <citation type="submission" date="2025-08" db="UniProtKB">
        <authorList>
            <consortium name="RefSeq"/>
        </authorList>
    </citation>
    <scope>IDENTIFICATION</scope>
    <source>
        <tissue evidence="7">Leaf</tissue>
    </source>
</reference>
<evidence type="ECO:0000256" key="2">
    <source>
        <dbReference type="PROSITE-ProRule" id="PRU00035"/>
    </source>
</evidence>
<accession>A0ABM3H2X0</accession>
<dbReference type="Proteomes" id="UP000827889">
    <property type="component" value="Chromosome 2"/>
</dbReference>
<feature type="domain" description="Bromo" evidence="5">
    <location>
        <begin position="206"/>
        <end position="276"/>
    </location>
</feature>
<keyword evidence="3" id="KW-0175">Coiled coil</keyword>
<dbReference type="GeneID" id="115740439"/>
<gene>
    <name evidence="7" type="primary">LOC115740439</name>
</gene>
<feature type="compositionally biased region" description="Basic and acidic residues" evidence="4">
    <location>
        <begin position="602"/>
        <end position="614"/>
    </location>
</feature>
<dbReference type="PANTHER" id="PTHR22881">
    <property type="entry name" value="BROMODOMAIN CONTAINING PROTEIN"/>
    <property type="match status" value="1"/>
</dbReference>
<keyword evidence="1 2" id="KW-0103">Bromodomain</keyword>
<dbReference type="PRINTS" id="PR00503">
    <property type="entry name" value="BROMODOMAIN"/>
</dbReference>
<evidence type="ECO:0000256" key="1">
    <source>
        <dbReference type="ARBA" id="ARBA00023117"/>
    </source>
</evidence>
<keyword evidence="6" id="KW-1185">Reference proteome</keyword>
<dbReference type="Pfam" id="PF00439">
    <property type="entry name" value="Bromodomain"/>
    <property type="match status" value="1"/>
</dbReference>
<protein>
    <submittedName>
        <fullName evidence="7">Bromodomain-containing protein 4A-like isoform X1</fullName>
    </submittedName>
</protein>
<evidence type="ECO:0000313" key="6">
    <source>
        <dbReference type="Proteomes" id="UP000827889"/>
    </source>
</evidence>
<feature type="compositionally biased region" description="Basic residues" evidence="4">
    <location>
        <begin position="1"/>
        <end position="14"/>
    </location>
</feature>
<feature type="compositionally biased region" description="Polar residues" evidence="4">
    <location>
        <begin position="735"/>
        <end position="753"/>
    </location>
</feature>
<feature type="compositionally biased region" description="Acidic residues" evidence="4">
    <location>
        <begin position="116"/>
        <end position="131"/>
    </location>
</feature>
<dbReference type="CDD" id="cd04369">
    <property type="entry name" value="Bromodomain"/>
    <property type="match status" value="1"/>
</dbReference>
<dbReference type="PROSITE" id="PS50014">
    <property type="entry name" value="BROMODOMAIN_2"/>
    <property type="match status" value="1"/>
</dbReference>
<feature type="compositionally biased region" description="Polar residues" evidence="4">
    <location>
        <begin position="561"/>
        <end position="580"/>
    </location>
</feature>
<feature type="region of interest" description="Disordered" evidence="4">
    <location>
        <begin position="87"/>
        <end position="158"/>
    </location>
</feature>
<dbReference type="RefSeq" id="XP_048130943.1">
    <property type="nucleotide sequence ID" value="XM_048274986.1"/>
</dbReference>
<feature type="compositionally biased region" description="Low complexity" evidence="4">
    <location>
        <begin position="615"/>
        <end position="627"/>
    </location>
</feature>
<feature type="region of interest" description="Disordered" evidence="4">
    <location>
        <begin position="735"/>
        <end position="760"/>
    </location>
</feature>
<dbReference type="InterPro" id="IPR051831">
    <property type="entry name" value="Bromodomain_contain_prot"/>
</dbReference>
<dbReference type="InterPro" id="IPR001487">
    <property type="entry name" value="Bromodomain"/>
</dbReference>
<dbReference type="Gene3D" id="1.20.920.10">
    <property type="entry name" value="Bromodomain-like"/>
    <property type="match status" value="1"/>
</dbReference>
<feature type="region of interest" description="Disordered" evidence="4">
    <location>
        <begin position="869"/>
        <end position="922"/>
    </location>
</feature>
<evidence type="ECO:0000256" key="3">
    <source>
        <dbReference type="SAM" id="Coils"/>
    </source>
</evidence>
<organism evidence="6 7">
    <name type="scientific">Rhodamnia argentea</name>
    <dbReference type="NCBI Taxonomy" id="178133"/>
    <lineage>
        <taxon>Eukaryota</taxon>
        <taxon>Viridiplantae</taxon>
        <taxon>Streptophyta</taxon>
        <taxon>Embryophyta</taxon>
        <taxon>Tracheophyta</taxon>
        <taxon>Spermatophyta</taxon>
        <taxon>Magnoliopsida</taxon>
        <taxon>eudicotyledons</taxon>
        <taxon>Gunneridae</taxon>
        <taxon>Pentapetalae</taxon>
        <taxon>rosids</taxon>
        <taxon>malvids</taxon>
        <taxon>Myrtales</taxon>
        <taxon>Myrtaceae</taxon>
        <taxon>Myrtoideae</taxon>
        <taxon>Myrteae</taxon>
        <taxon>Australasian group</taxon>
        <taxon>Rhodamnia</taxon>
    </lineage>
</organism>
<reference evidence="6" key="1">
    <citation type="submission" date="2025-05" db="UniProtKB">
        <authorList>
            <consortium name="RefSeq"/>
        </authorList>
    </citation>
    <scope>NUCLEOTIDE SEQUENCE [LARGE SCALE GENOMIC DNA]</scope>
</reference>
<sequence length="922" mass="102328">MMGQIVKRKKKGRPPKSDLANRSPKPSSALEPDLRRSLRRRSVRYTFIDYDDYIDDEYDFDEEEEDEDERRRAKKLKLVVKLDQEARGEHALDSGASSSEEEHGERKPVRSGGGGGDEDAEEIGGDDDEEERGLREKSAVLNSPRARPRSPVPSSGIPLPDKRKLELILDKLQKCGLRICCVSFSNEYFVTFFPCECLNGLCCNSGRKDIYGVYAEPVDPEELPDYHELIEHPMDFSTVRKKLANGSYSTLEQFESDVFLICSNAMQYNAPDTIYHKQARCIQELGRKKFLKLRIDFERSEKDKLKIDLEQSEKELKSDQRTKSNFLAKKQMKKHFSQPVQESDSAGITCADVPDVLNSATTNQAAGYDRLSNLDSPVEGNAMQMEANVEKAEDLSLGKGPPSKLARKPYLHDENRRATYNTTEESVVQPDTIFSTFEGEVRQLVAVGLPVEYSYARSLARFAATLGPAAWRLASQRIERALPAGCKFGRGWVGEYEPHPTPVLLVDNRMMKDSPLGTRLHNRDELKMNELIISKIQEPAKEHSVSQLALEGKPPFPVGRRSSTTNNANVQTESPFQKNSSEPKIKVTEQFELNSLPSGDHQNAEHVAEKKFSKSSEAGASTSGESVSRNLIHQHSGISGAASSAAREQVLKNTSPLQCMPAQRPDANGVVTRGLPNGKVASNSFENSRITSMSSVGIPNQMPRMISFPHGQDHGLSDPVQLMRMMAEKAQKQHNSSNQAAIDASSVMTPSSSIRRDDQSNAAATAARVWMSVGAGGLKPVIENPCMQKSQVPPAFPHSLSHEYLLHVARVRGEIPASGMMQFQPPKNSFPIQTFGRPPIHLGTEAPYQNRPVVFPQYMAADLSRSQAVSPWRGVSQHTQQRQKQEMRPPDLNVGFQSPGSPVPQSSGVLVDSQQPDLALQL</sequence>
<feature type="compositionally biased region" description="Low complexity" evidence="4">
    <location>
        <begin position="897"/>
        <end position="909"/>
    </location>
</feature>
<dbReference type="SMART" id="SM00297">
    <property type="entry name" value="BROMO"/>
    <property type="match status" value="1"/>
</dbReference>
<feature type="compositionally biased region" description="Polar residues" evidence="4">
    <location>
        <begin position="591"/>
        <end position="601"/>
    </location>
</feature>
<evidence type="ECO:0000256" key="4">
    <source>
        <dbReference type="SAM" id="MobiDB-lite"/>
    </source>
</evidence>
<evidence type="ECO:0000313" key="7">
    <source>
        <dbReference type="RefSeq" id="XP_048130943.1"/>
    </source>
</evidence>
<dbReference type="SUPFAM" id="SSF47370">
    <property type="entry name" value="Bromodomain"/>
    <property type="match status" value="1"/>
</dbReference>
<feature type="coiled-coil region" evidence="3">
    <location>
        <begin position="295"/>
        <end position="322"/>
    </location>
</feature>
<dbReference type="PANTHER" id="PTHR22881:SF42">
    <property type="entry name" value="DNA-BINDING BROMODOMAIN-CONTAINING PROTEIN"/>
    <property type="match status" value="1"/>
</dbReference>
<dbReference type="InterPro" id="IPR036427">
    <property type="entry name" value="Bromodomain-like_sf"/>
</dbReference>
<feature type="region of interest" description="Disordered" evidence="4">
    <location>
        <begin position="1"/>
        <end position="36"/>
    </location>
</feature>